<feature type="transmembrane region" description="Helical" evidence="1">
    <location>
        <begin position="12"/>
        <end position="31"/>
    </location>
</feature>
<keyword evidence="1" id="KW-0472">Membrane</keyword>
<accession>A0A7D5W9A3</accession>
<dbReference type="RefSeq" id="WP_063073923.1">
    <property type="nucleotide sequence ID" value="NZ_CAXOIG010000009.1"/>
</dbReference>
<dbReference type="AlphaFoldDB" id="A0A7D5W9A3"/>
<reference evidence="2" key="1">
    <citation type="submission" date="2020-07" db="EMBL/GenBank/DDBJ databases">
        <title>Hypervirulent multi-drug resistant Proteus mirabilis strain with mosaic plasmid.</title>
        <authorList>
            <person name="Shelenkov A."/>
            <person name="Mikhaylova Y.V."/>
            <person name="Yanushevich Y.G."/>
            <person name="Petrova L."/>
            <person name="Fomina V."/>
            <person name="Zamyatin M."/>
            <person name="Shagin D."/>
        </authorList>
    </citation>
    <scope>NUCLEOTIDE SEQUENCE</scope>
    <source>
        <strain evidence="2">CriePir89</strain>
    </source>
</reference>
<proteinExistence type="predicted"/>
<sequence length="129" mass="14409">MSDRSPPQAGVGAGSTVTTSLIGVFTSMIPLLPDDLQESSRLIIPYICPFLGWAMIWIYNRYAVPPGMASVEGKLKRDIKQLKECLNDRNLSDEEKASFKDDYIETKKKLARLGRDYSDGVYSRANEST</sequence>
<evidence type="ECO:0000256" key="1">
    <source>
        <dbReference type="SAM" id="Phobius"/>
    </source>
</evidence>
<protein>
    <submittedName>
        <fullName evidence="2">Uncharacterized protein</fullName>
    </submittedName>
</protein>
<name>A0A7D5W9A3_PROMI</name>
<keyword evidence="1" id="KW-0812">Transmembrane</keyword>
<feature type="transmembrane region" description="Helical" evidence="1">
    <location>
        <begin position="43"/>
        <end position="60"/>
    </location>
</feature>
<organism evidence="2">
    <name type="scientific">Proteus mirabilis</name>
    <dbReference type="NCBI Taxonomy" id="584"/>
    <lineage>
        <taxon>Bacteria</taxon>
        <taxon>Pseudomonadati</taxon>
        <taxon>Pseudomonadota</taxon>
        <taxon>Gammaproteobacteria</taxon>
        <taxon>Enterobacterales</taxon>
        <taxon>Morganellaceae</taxon>
        <taxon>Proteus</taxon>
    </lineage>
</organism>
<evidence type="ECO:0000313" key="2">
    <source>
        <dbReference type="EMBL" id="QLJ20787.1"/>
    </source>
</evidence>
<dbReference type="EMBL" id="CP059056">
    <property type="protein sequence ID" value="QLJ20787.1"/>
    <property type="molecule type" value="Genomic_DNA"/>
</dbReference>
<gene>
    <name evidence="2" type="ORF">HZ283_08190</name>
</gene>
<keyword evidence="1" id="KW-1133">Transmembrane helix</keyword>